<protein>
    <submittedName>
        <fullName evidence="3">WSC domain-containing protein 1-like</fullName>
    </submittedName>
</protein>
<dbReference type="PANTHER" id="PTHR45964:SF5">
    <property type="entry name" value="WSCD FAMILY MEMBER CG9164"/>
    <property type="match status" value="1"/>
</dbReference>
<dbReference type="SUPFAM" id="SSF52540">
    <property type="entry name" value="P-loop containing nucleoside triphosphate hydrolases"/>
    <property type="match status" value="1"/>
</dbReference>
<dbReference type="InterPro" id="IPR051589">
    <property type="entry name" value="Sialate-O-sulfotransferase"/>
</dbReference>
<accession>A0ABM0LXJ8</accession>
<dbReference type="InterPro" id="IPR027417">
    <property type="entry name" value="P-loop_NTPase"/>
</dbReference>
<keyword evidence="2" id="KW-1185">Reference proteome</keyword>
<proteinExistence type="inferred from homology"/>
<dbReference type="RefSeq" id="XP_006812489.1">
    <property type="nucleotide sequence ID" value="XM_006812426.1"/>
</dbReference>
<evidence type="ECO:0000313" key="3">
    <source>
        <dbReference type="RefSeq" id="XP_006812489.1"/>
    </source>
</evidence>
<dbReference type="Gene3D" id="3.40.50.300">
    <property type="entry name" value="P-loop containing nucleotide triphosphate hydrolases"/>
    <property type="match status" value="1"/>
</dbReference>
<dbReference type="GeneID" id="100372357"/>
<comment type="similarity">
    <text evidence="1">Belongs to the WSCD family.</text>
</comment>
<sequence>MIPKSRPCIGLIPYEMDVEKMSAVNELVDRYLIRARYIRNMAENSINNICNGHFAVMHWRNKTGERGAKTWDSRFLIHDISRRISVIRLLVKMEECDIQLAPENSLPIVALASRPGCGNTWTRHLLELATGIYTGSVYRNMMLFRNGFRGETEDLKNGRTVVVKTHKYDKTHINLFEKAVVLFRNPYSSILAEFNREKANETRNAPVESFLEEGWLVHVNTQVQCYEKFAINWLKSNVSILVVQYEDIQTHLLHEVDRMVTFLNVSSSHLRTDCILADTTGKFKRSKNDNLILNIDPFTSKMHKDIDDLIIKTNSLLRRKGFPLIHTNVTASLIL</sequence>
<evidence type="ECO:0000313" key="2">
    <source>
        <dbReference type="Proteomes" id="UP000694865"/>
    </source>
</evidence>
<dbReference type="Proteomes" id="UP000694865">
    <property type="component" value="Unplaced"/>
</dbReference>
<dbReference type="PANTHER" id="PTHR45964">
    <property type="entry name" value="WSCD FAMILY MEMBER CG9164"/>
    <property type="match status" value="1"/>
</dbReference>
<name>A0ABM0LXJ8_SACKO</name>
<evidence type="ECO:0000256" key="1">
    <source>
        <dbReference type="ARBA" id="ARBA00010236"/>
    </source>
</evidence>
<gene>
    <name evidence="3" type="primary">LOC100372357</name>
</gene>
<reference evidence="3" key="1">
    <citation type="submission" date="2025-08" db="UniProtKB">
        <authorList>
            <consortium name="RefSeq"/>
        </authorList>
    </citation>
    <scope>IDENTIFICATION</scope>
    <source>
        <tissue evidence="3">Testes</tissue>
    </source>
</reference>
<organism evidence="2 3">
    <name type="scientific">Saccoglossus kowalevskii</name>
    <name type="common">Acorn worm</name>
    <dbReference type="NCBI Taxonomy" id="10224"/>
    <lineage>
        <taxon>Eukaryota</taxon>
        <taxon>Metazoa</taxon>
        <taxon>Hemichordata</taxon>
        <taxon>Enteropneusta</taxon>
        <taxon>Harrimaniidae</taxon>
        <taxon>Saccoglossus</taxon>
    </lineage>
</organism>